<sequence length="340" mass="35915">MRRRGVIAGIFAAGLIATSVVHSQAATLRNASVITSGTVRLSDLFADLEPGQDRPLGPGPAPGASIQVGGAQLLAIADEYGVDWLDQSPNAMATITRASRVLDQAYFADLVRQNLPELGNGPVSIDLRDFHPMMVAPDDPKPVVLSDVKWDQRSGWFSATVYRGQPSGDITQDSFMLTGVIHAARRLLVYAHALPAGSVISASDVQIDESYAGHIPSRAFTEEADIDGMTVTHGVVAGSPVLDQDLHRTVLMHKGDPAMITFAAPGVHLTATGRALEDGGAGQYIRILNVSSSMIVTGRVVNASEIEVEAGSNPVPSDGNTLRRLTAPARNASRADLSLR</sequence>
<dbReference type="InterPro" id="IPR039246">
    <property type="entry name" value="Flagellar_FlgA"/>
</dbReference>
<organism evidence="7 8">
    <name type="scientific">Gluconacetobacter liquefaciens</name>
    <name type="common">Acetobacter liquefaciens</name>
    <dbReference type="NCBI Taxonomy" id="89584"/>
    <lineage>
        <taxon>Bacteria</taxon>
        <taxon>Pseudomonadati</taxon>
        <taxon>Pseudomonadota</taxon>
        <taxon>Alphaproteobacteria</taxon>
        <taxon>Acetobacterales</taxon>
        <taxon>Acetobacteraceae</taxon>
        <taxon>Gluconacetobacter</taxon>
    </lineage>
</organism>
<keyword evidence="2 4" id="KW-0732">Signal</keyword>
<dbReference type="Gene3D" id="3.90.1210.10">
    <property type="entry name" value="Antifreeze-like/N-acetylneuraminic acid synthase C-terminal domain"/>
    <property type="match status" value="1"/>
</dbReference>
<evidence type="ECO:0000256" key="4">
    <source>
        <dbReference type="SAM" id="SignalP"/>
    </source>
</evidence>
<dbReference type="SMART" id="SM00858">
    <property type="entry name" value="SAF"/>
    <property type="match status" value="1"/>
</dbReference>
<comment type="caution">
    <text evidence="7">The sequence shown here is derived from an EMBL/GenBank/DDBJ whole genome shotgun (WGS) entry which is preliminary data.</text>
</comment>
<evidence type="ECO:0000256" key="2">
    <source>
        <dbReference type="ARBA" id="ARBA00022729"/>
    </source>
</evidence>
<feature type="domain" description="SAF" evidence="5">
    <location>
        <begin position="185"/>
        <end position="247"/>
    </location>
</feature>
<evidence type="ECO:0000259" key="5">
    <source>
        <dbReference type="SMART" id="SM00858"/>
    </source>
</evidence>
<dbReference type="PANTHER" id="PTHR36307:SF1">
    <property type="entry name" value="FLAGELLA BASAL BODY P-RING FORMATION PROTEIN FLGA"/>
    <property type="match status" value="1"/>
</dbReference>
<comment type="subcellular location">
    <subcellularLocation>
        <location evidence="1">Periplasm</location>
    </subcellularLocation>
</comment>
<feature type="signal peptide" evidence="4">
    <location>
        <begin position="1"/>
        <end position="25"/>
    </location>
</feature>
<reference evidence="6 9" key="2">
    <citation type="submission" date="2020-04" db="EMBL/GenBank/DDBJ databases">
        <title>Description of novel Gluconacetobacter.</title>
        <authorList>
            <person name="Sombolestani A."/>
        </authorList>
    </citation>
    <scope>NUCLEOTIDE SEQUENCE [LARGE SCALE GENOMIC DNA]</scope>
    <source>
        <strain evidence="6 9">LMG 1382</strain>
    </source>
</reference>
<keyword evidence="7" id="KW-0969">Cilium</keyword>
<keyword evidence="8" id="KW-1185">Reference proteome</keyword>
<dbReference type="Pfam" id="PF13144">
    <property type="entry name" value="ChapFlgA"/>
    <property type="match status" value="1"/>
</dbReference>
<keyword evidence="7" id="KW-0282">Flagellum</keyword>
<proteinExistence type="predicted"/>
<dbReference type="AlphaFoldDB" id="A0A370G8P7"/>
<keyword evidence="3" id="KW-0574">Periplasm</keyword>
<evidence type="ECO:0000313" key="9">
    <source>
        <dbReference type="Proteomes" id="UP000562982"/>
    </source>
</evidence>
<evidence type="ECO:0000313" key="8">
    <source>
        <dbReference type="Proteomes" id="UP000254958"/>
    </source>
</evidence>
<accession>A0A370G8P7</accession>
<keyword evidence="7" id="KW-0966">Cell projection</keyword>
<dbReference type="InterPro" id="IPR017585">
    <property type="entry name" value="SAF_FlgA"/>
</dbReference>
<dbReference type="CDD" id="cd11614">
    <property type="entry name" value="SAF_CpaB_FlgA_like"/>
    <property type="match status" value="1"/>
</dbReference>
<evidence type="ECO:0000256" key="3">
    <source>
        <dbReference type="ARBA" id="ARBA00022764"/>
    </source>
</evidence>
<gene>
    <name evidence="6" type="primary">flgA</name>
    <name evidence="7" type="ORF">C7453_102371</name>
    <name evidence="6" type="ORF">HLH32_05125</name>
</gene>
<dbReference type="Proteomes" id="UP000254958">
    <property type="component" value="Unassembled WGS sequence"/>
</dbReference>
<reference evidence="7 8" key="1">
    <citation type="submission" date="2018-07" db="EMBL/GenBank/DDBJ databases">
        <title>Genomic Encyclopedia of Type Strains, Phase IV (KMG-IV): sequencing the most valuable type-strain genomes for metagenomic binning, comparative biology and taxonomic classification.</title>
        <authorList>
            <person name="Goeker M."/>
        </authorList>
    </citation>
    <scope>NUCLEOTIDE SEQUENCE [LARGE SCALE GENOMIC DNA]</scope>
    <source>
        <strain evidence="7 8">DSM 5603</strain>
    </source>
</reference>
<dbReference type="Gene3D" id="2.30.30.760">
    <property type="match status" value="1"/>
</dbReference>
<feature type="chain" id="PRO_5044585325" evidence="4">
    <location>
        <begin position="26"/>
        <end position="340"/>
    </location>
</feature>
<dbReference type="GO" id="GO:0042597">
    <property type="term" value="C:periplasmic space"/>
    <property type="evidence" value="ECO:0007669"/>
    <property type="project" value="UniProtKB-SubCell"/>
</dbReference>
<dbReference type="EMBL" id="JABEQI010000002">
    <property type="protein sequence ID" value="MBB2185771.1"/>
    <property type="molecule type" value="Genomic_DNA"/>
</dbReference>
<dbReference type="Proteomes" id="UP000562982">
    <property type="component" value="Unassembled WGS sequence"/>
</dbReference>
<dbReference type="NCBIfam" id="TIGR03170">
    <property type="entry name" value="flgA_cterm"/>
    <property type="match status" value="1"/>
</dbReference>
<protein>
    <submittedName>
        <fullName evidence="7">Flagella basal body P-ring formation protein FlgA</fullName>
    </submittedName>
    <submittedName>
        <fullName evidence="6">Flagellar basal body P-ring formation protein FlgA</fullName>
    </submittedName>
</protein>
<dbReference type="EMBL" id="QQAW01000002">
    <property type="protein sequence ID" value="RDI39580.1"/>
    <property type="molecule type" value="Genomic_DNA"/>
</dbReference>
<name>A0A370G8P7_GLULI</name>
<dbReference type="OrthoDB" id="7727421at2"/>
<dbReference type="GO" id="GO:0044780">
    <property type="term" value="P:bacterial-type flagellum assembly"/>
    <property type="evidence" value="ECO:0007669"/>
    <property type="project" value="InterPro"/>
</dbReference>
<evidence type="ECO:0000313" key="7">
    <source>
        <dbReference type="EMBL" id="RDI39580.1"/>
    </source>
</evidence>
<dbReference type="InterPro" id="IPR013974">
    <property type="entry name" value="SAF"/>
</dbReference>
<evidence type="ECO:0000256" key="1">
    <source>
        <dbReference type="ARBA" id="ARBA00004418"/>
    </source>
</evidence>
<dbReference type="PANTHER" id="PTHR36307">
    <property type="entry name" value="FLAGELLA BASAL BODY P-RING FORMATION PROTEIN FLGA"/>
    <property type="match status" value="1"/>
</dbReference>
<evidence type="ECO:0000313" key="6">
    <source>
        <dbReference type="EMBL" id="MBB2185771.1"/>
    </source>
</evidence>